<dbReference type="Gramene" id="Psat03G0561100-T1">
    <property type="protein sequence ID" value="KAI5431489.1"/>
    <property type="gene ID" value="KIW84_035611"/>
</dbReference>
<dbReference type="Proteomes" id="UP001058974">
    <property type="component" value="Chromosome 3"/>
</dbReference>
<keyword evidence="5" id="KW-0325">Glycoprotein</keyword>
<keyword evidence="6" id="KW-0449">Lipoprotein</keyword>
<keyword evidence="3" id="KW-0472">Membrane</keyword>
<dbReference type="InterPro" id="IPR056900">
    <property type="entry name" value="COB_C"/>
</dbReference>
<evidence type="ECO:0000256" key="5">
    <source>
        <dbReference type="ARBA" id="ARBA00023180"/>
    </source>
</evidence>
<dbReference type="GO" id="GO:0005886">
    <property type="term" value="C:plasma membrane"/>
    <property type="evidence" value="ECO:0007669"/>
    <property type="project" value="UniProtKB-SubCell"/>
</dbReference>
<accession>A0A9D4Y2L9</accession>
<evidence type="ECO:0000256" key="4">
    <source>
        <dbReference type="ARBA" id="ARBA00022729"/>
    </source>
</evidence>
<evidence type="ECO:0000256" key="1">
    <source>
        <dbReference type="ARBA" id="ARBA00004609"/>
    </source>
</evidence>
<sequence>MFPEAYDPLDPNGNITIKWDILSWAPDGYILKKFQLAVFPSHLSITILSYPAQHVRAVAKATQRNQEAVPIAPHLASVVNNSRKNSITPLVRCTSHMCPIRVHWHIKLNYREYWRIKVTITNFNYRMNYKDWNLVVQHPNFDNLTRIFSFNYEPIIPYGSINDTALLWGVKYYNDFLMQAGPSGNVQSELLFGKNKSTFTFDKGWAFPRRIYFNGDICVMPPPDAYPWSPNDGSKQEVSFLVLMMASLVSLVFYAYV</sequence>
<evidence type="ECO:0000256" key="2">
    <source>
        <dbReference type="ARBA" id="ARBA00005507"/>
    </source>
</evidence>
<dbReference type="PANTHER" id="PTHR31673">
    <property type="entry name" value="PROTEIN COBRA"/>
    <property type="match status" value="1"/>
</dbReference>
<protein>
    <submittedName>
        <fullName evidence="8">COBRA-like protein 1</fullName>
    </submittedName>
</protein>
<evidence type="ECO:0000256" key="6">
    <source>
        <dbReference type="ARBA" id="ARBA00023288"/>
    </source>
</evidence>
<evidence type="ECO:0000313" key="9">
    <source>
        <dbReference type="Proteomes" id="UP001058974"/>
    </source>
</evidence>
<dbReference type="GO" id="GO:0052324">
    <property type="term" value="P:plant-type cell wall cellulose biosynthetic process"/>
    <property type="evidence" value="ECO:0007669"/>
    <property type="project" value="TreeGrafter"/>
</dbReference>
<feature type="domain" description="COBRA C-terminal" evidence="7">
    <location>
        <begin position="68"/>
        <end position="227"/>
    </location>
</feature>
<dbReference type="EMBL" id="JAMSHJ010000003">
    <property type="protein sequence ID" value="KAI5431489.1"/>
    <property type="molecule type" value="Genomic_DNA"/>
</dbReference>
<gene>
    <name evidence="8" type="ORF">KIW84_035611</name>
</gene>
<dbReference type="PANTHER" id="PTHR31673:SF65">
    <property type="entry name" value="COBRA-LIKE PROTEIN"/>
    <property type="match status" value="1"/>
</dbReference>
<keyword evidence="4" id="KW-0732">Signal</keyword>
<evidence type="ECO:0000256" key="3">
    <source>
        <dbReference type="ARBA" id="ARBA00022622"/>
    </source>
</evidence>
<dbReference type="PIRSF" id="PIRSF038122">
    <property type="entry name" value="COBRA"/>
    <property type="match status" value="1"/>
</dbReference>
<dbReference type="GO" id="GO:0098552">
    <property type="term" value="C:side of membrane"/>
    <property type="evidence" value="ECO:0007669"/>
    <property type="project" value="UniProtKB-KW"/>
</dbReference>
<comment type="caution">
    <text evidence="8">The sequence shown here is derived from an EMBL/GenBank/DDBJ whole genome shotgun (WGS) entry which is preliminary data.</text>
</comment>
<comment type="subcellular location">
    <subcellularLocation>
        <location evidence="1">Cell membrane</location>
        <topology evidence="1">Lipid-anchor</topology>
        <topology evidence="1">GPI-anchor</topology>
    </subcellularLocation>
</comment>
<organism evidence="8 9">
    <name type="scientific">Pisum sativum</name>
    <name type="common">Garden pea</name>
    <name type="synonym">Lathyrus oleraceus</name>
    <dbReference type="NCBI Taxonomy" id="3888"/>
    <lineage>
        <taxon>Eukaryota</taxon>
        <taxon>Viridiplantae</taxon>
        <taxon>Streptophyta</taxon>
        <taxon>Embryophyta</taxon>
        <taxon>Tracheophyta</taxon>
        <taxon>Spermatophyta</taxon>
        <taxon>Magnoliopsida</taxon>
        <taxon>eudicotyledons</taxon>
        <taxon>Gunneridae</taxon>
        <taxon>Pentapetalae</taxon>
        <taxon>rosids</taxon>
        <taxon>fabids</taxon>
        <taxon>Fabales</taxon>
        <taxon>Fabaceae</taxon>
        <taxon>Papilionoideae</taxon>
        <taxon>50 kb inversion clade</taxon>
        <taxon>NPAAA clade</taxon>
        <taxon>Hologalegina</taxon>
        <taxon>IRL clade</taxon>
        <taxon>Fabeae</taxon>
        <taxon>Lathyrus</taxon>
    </lineage>
</organism>
<reference evidence="8 9" key="1">
    <citation type="journal article" date="2022" name="Nat. Genet.">
        <title>Improved pea reference genome and pan-genome highlight genomic features and evolutionary characteristics.</title>
        <authorList>
            <person name="Yang T."/>
            <person name="Liu R."/>
            <person name="Luo Y."/>
            <person name="Hu S."/>
            <person name="Wang D."/>
            <person name="Wang C."/>
            <person name="Pandey M.K."/>
            <person name="Ge S."/>
            <person name="Xu Q."/>
            <person name="Li N."/>
            <person name="Li G."/>
            <person name="Huang Y."/>
            <person name="Saxena R.K."/>
            <person name="Ji Y."/>
            <person name="Li M."/>
            <person name="Yan X."/>
            <person name="He Y."/>
            <person name="Liu Y."/>
            <person name="Wang X."/>
            <person name="Xiang C."/>
            <person name="Varshney R.K."/>
            <person name="Ding H."/>
            <person name="Gao S."/>
            <person name="Zong X."/>
        </authorList>
    </citation>
    <scope>NUCLEOTIDE SEQUENCE [LARGE SCALE GENOMIC DNA]</scope>
    <source>
        <strain evidence="8 9">cv. Zhongwan 6</strain>
    </source>
</reference>
<keyword evidence="3" id="KW-0336">GPI-anchor</keyword>
<dbReference type="AlphaFoldDB" id="A0A9D4Y2L9"/>
<name>A0A9D4Y2L9_PEA</name>
<dbReference type="Pfam" id="PF25079">
    <property type="entry name" value="COB_C"/>
    <property type="match status" value="1"/>
</dbReference>
<proteinExistence type="inferred from homology"/>
<dbReference type="InterPro" id="IPR006918">
    <property type="entry name" value="COBRA_pln"/>
</dbReference>
<keyword evidence="9" id="KW-1185">Reference proteome</keyword>
<dbReference type="GO" id="GO:0010215">
    <property type="term" value="P:cellulose microfibril organization"/>
    <property type="evidence" value="ECO:0007669"/>
    <property type="project" value="InterPro"/>
</dbReference>
<evidence type="ECO:0000313" key="8">
    <source>
        <dbReference type="EMBL" id="KAI5431489.1"/>
    </source>
</evidence>
<comment type="similarity">
    <text evidence="2">Belongs to the COBRA family.</text>
</comment>
<evidence type="ECO:0000259" key="7">
    <source>
        <dbReference type="Pfam" id="PF25079"/>
    </source>
</evidence>